<feature type="region of interest" description="Disordered" evidence="2">
    <location>
        <begin position="342"/>
        <end position="378"/>
    </location>
</feature>
<dbReference type="GO" id="GO:0022857">
    <property type="term" value="F:transmembrane transporter activity"/>
    <property type="evidence" value="ECO:0007669"/>
    <property type="project" value="InterPro"/>
</dbReference>
<gene>
    <name evidence="5" type="ORF">EJ04DRAFT_539002</name>
</gene>
<feature type="transmembrane region" description="Helical" evidence="3">
    <location>
        <begin position="304"/>
        <end position="325"/>
    </location>
</feature>
<evidence type="ECO:0000256" key="3">
    <source>
        <dbReference type="SAM" id="Phobius"/>
    </source>
</evidence>
<feature type="transmembrane region" description="Helical" evidence="3">
    <location>
        <begin position="216"/>
        <end position="237"/>
    </location>
</feature>
<dbReference type="Pfam" id="PF06738">
    <property type="entry name" value="ThrE"/>
    <property type="match status" value="1"/>
</dbReference>
<proteinExistence type="inferred from homology"/>
<dbReference type="InterPro" id="IPR051361">
    <property type="entry name" value="ThrE/Ser_Exporter"/>
</dbReference>
<feature type="transmembrane region" description="Helical" evidence="3">
    <location>
        <begin position="146"/>
        <end position="166"/>
    </location>
</feature>
<dbReference type="AlphaFoldDB" id="A0A9P4QHC9"/>
<keyword evidence="3" id="KW-1133">Transmembrane helix</keyword>
<dbReference type="OrthoDB" id="413008at2759"/>
<keyword evidence="3" id="KW-0472">Membrane</keyword>
<feature type="domain" description="Threonine/serine exporter-like N-terminal" evidence="4">
    <location>
        <begin position="1"/>
        <end position="236"/>
    </location>
</feature>
<dbReference type="InterPro" id="IPR010619">
    <property type="entry name" value="ThrE-like_N"/>
</dbReference>
<feature type="compositionally biased region" description="Low complexity" evidence="2">
    <location>
        <begin position="369"/>
        <end position="378"/>
    </location>
</feature>
<accession>A0A9P4QHC9</accession>
<feature type="transmembrane region" description="Helical" evidence="3">
    <location>
        <begin position="444"/>
        <end position="469"/>
    </location>
</feature>
<keyword evidence="3" id="KW-0812">Transmembrane</keyword>
<keyword evidence="6" id="KW-1185">Reference proteome</keyword>
<feature type="transmembrane region" description="Helical" evidence="3">
    <location>
        <begin position="257"/>
        <end position="274"/>
    </location>
</feature>
<feature type="transmembrane region" description="Helical" evidence="3">
    <location>
        <begin position="383"/>
        <end position="404"/>
    </location>
</feature>
<evidence type="ECO:0000259" key="4">
    <source>
        <dbReference type="Pfam" id="PF06738"/>
    </source>
</evidence>
<protein>
    <submittedName>
        <fullName evidence="5">DUF1212-domain-containing protein</fullName>
    </submittedName>
</protein>
<evidence type="ECO:0000313" key="6">
    <source>
        <dbReference type="Proteomes" id="UP000799444"/>
    </source>
</evidence>
<evidence type="ECO:0000256" key="2">
    <source>
        <dbReference type="SAM" id="MobiDB-lite"/>
    </source>
</evidence>
<comment type="caution">
    <text evidence="5">The sequence shown here is derived from an EMBL/GenBank/DDBJ whole genome shotgun (WGS) entry which is preliminary data.</text>
</comment>
<evidence type="ECO:0000256" key="1">
    <source>
        <dbReference type="ARBA" id="ARBA00034125"/>
    </source>
</evidence>
<organism evidence="5 6">
    <name type="scientific">Polyplosphaeria fusca</name>
    <dbReference type="NCBI Taxonomy" id="682080"/>
    <lineage>
        <taxon>Eukaryota</taxon>
        <taxon>Fungi</taxon>
        <taxon>Dikarya</taxon>
        <taxon>Ascomycota</taxon>
        <taxon>Pezizomycotina</taxon>
        <taxon>Dothideomycetes</taxon>
        <taxon>Pleosporomycetidae</taxon>
        <taxon>Pleosporales</taxon>
        <taxon>Tetraplosphaeriaceae</taxon>
        <taxon>Polyplosphaeria</taxon>
    </lineage>
</organism>
<dbReference type="EMBL" id="ML996340">
    <property type="protein sequence ID" value="KAF2727307.1"/>
    <property type="molecule type" value="Genomic_DNA"/>
</dbReference>
<evidence type="ECO:0000313" key="5">
    <source>
        <dbReference type="EMBL" id="KAF2727307.1"/>
    </source>
</evidence>
<dbReference type="Proteomes" id="UP000799444">
    <property type="component" value="Unassembled WGS sequence"/>
</dbReference>
<comment type="similarity">
    <text evidence="1">Belongs to the ThrE exporter (TC 2.A.79) family.</text>
</comment>
<feature type="transmembrane region" description="Helical" evidence="3">
    <location>
        <begin position="281"/>
        <end position="298"/>
    </location>
</feature>
<reference evidence="5" key="1">
    <citation type="journal article" date="2020" name="Stud. Mycol.">
        <title>101 Dothideomycetes genomes: a test case for predicting lifestyles and emergence of pathogens.</title>
        <authorList>
            <person name="Haridas S."/>
            <person name="Albert R."/>
            <person name="Binder M."/>
            <person name="Bloem J."/>
            <person name="Labutti K."/>
            <person name="Salamov A."/>
            <person name="Andreopoulos B."/>
            <person name="Baker S."/>
            <person name="Barry K."/>
            <person name="Bills G."/>
            <person name="Bluhm B."/>
            <person name="Cannon C."/>
            <person name="Castanera R."/>
            <person name="Culley D."/>
            <person name="Daum C."/>
            <person name="Ezra D."/>
            <person name="Gonzalez J."/>
            <person name="Henrissat B."/>
            <person name="Kuo A."/>
            <person name="Liang C."/>
            <person name="Lipzen A."/>
            <person name="Lutzoni F."/>
            <person name="Magnuson J."/>
            <person name="Mondo S."/>
            <person name="Nolan M."/>
            <person name="Ohm R."/>
            <person name="Pangilinan J."/>
            <person name="Park H.-J."/>
            <person name="Ramirez L."/>
            <person name="Alfaro M."/>
            <person name="Sun H."/>
            <person name="Tritt A."/>
            <person name="Yoshinaga Y."/>
            <person name="Zwiers L.-H."/>
            <person name="Turgeon B."/>
            <person name="Goodwin S."/>
            <person name="Spatafora J."/>
            <person name="Crous P."/>
            <person name="Grigoriev I."/>
        </authorList>
    </citation>
    <scope>NUCLEOTIDE SEQUENCE</scope>
    <source>
        <strain evidence="5">CBS 125425</strain>
    </source>
</reference>
<dbReference type="PANTHER" id="PTHR31082">
    <property type="entry name" value="PHEROMONE-REGULATED MEMBRANE PROTEIN 10"/>
    <property type="match status" value="1"/>
</dbReference>
<feature type="transmembrane region" description="Helical" evidence="3">
    <location>
        <begin position="98"/>
        <end position="116"/>
    </location>
</feature>
<name>A0A9P4QHC9_9PLEO</name>
<sequence>MRYGAPGHRLERYLCMTAQALRADVDFTYLPDHLTIYIDDAKNQTGHTRLIKGAGTDLGRWLDAHNVSKDVISDRITIEDGIYELDQIEKRTPAHSDWFLFFIYGLAGIGIAPFAYGARFVDLPLCFVLSAILGVMQLKLAPRNHLYSVLFEVMAAIVFSFLGRMIGSIRNMQGDRVFCYGAISEAAINLIQPGYWITNAILELMNRQITTSGSRLMYALVYAMLLAYGVTIGSSLYGVMDHDAVDSTVCENQISPFWNLFFVPFFSAQVGILGGAKWRQLPPMVLICFSMYSAFFFSQRLARGSFTVGATAGGIVMGLLGNSYARVGRKVEKVFEDFFARRHSPPPETDPNRSSKNSYVSDPENPVPGSTNGSSNGSNTPHIGYTCAAAIMVPSMIVLVPSGLANRGSHLAGILAAESIVRNTTGVPAFPAVGAEVFTAAFPIYVNVIQISLSISVGLSIGALVVYPFGKSRSWVMSW</sequence>
<dbReference type="PANTHER" id="PTHR31082:SF4">
    <property type="entry name" value="PHEROMONE-REGULATED MEMBRANE PROTEIN 10"/>
    <property type="match status" value="1"/>
</dbReference>